<dbReference type="HAMAP" id="MF_01844">
    <property type="entry name" value="NhaA"/>
    <property type="match status" value="1"/>
</dbReference>
<accession>A0ABT0F1U7</accession>
<feature type="transmembrane region" description="Helical" evidence="7">
    <location>
        <begin position="321"/>
        <end position="339"/>
    </location>
</feature>
<keyword evidence="9" id="KW-1185">Reference proteome</keyword>
<dbReference type="NCBIfam" id="TIGR00773">
    <property type="entry name" value="NhaA"/>
    <property type="match status" value="1"/>
</dbReference>
<comment type="catalytic activity">
    <reaction evidence="7">
        <text>Na(+)(in) + 2 H(+)(out) = Na(+)(out) + 2 H(+)(in)</text>
        <dbReference type="Rhea" id="RHEA:29251"/>
        <dbReference type="ChEBI" id="CHEBI:15378"/>
        <dbReference type="ChEBI" id="CHEBI:29101"/>
    </reaction>
</comment>
<keyword evidence="7" id="KW-0915">Sodium</keyword>
<dbReference type="RefSeq" id="WP_247292255.1">
    <property type="nucleotide sequence ID" value="NZ_JAKNRW010000015.1"/>
</dbReference>
<dbReference type="Pfam" id="PF06965">
    <property type="entry name" value="Na_H_antiport_1"/>
    <property type="match status" value="1"/>
</dbReference>
<comment type="subcellular location">
    <subcellularLocation>
        <location evidence="1">Cell inner membrane</location>
        <topology evidence="1">Multi-pass membrane protein</topology>
    </subcellularLocation>
    <subcellularLocation>
        <location evidence="7">Cell membrane</location>
        <topology evidence="7">Multi-pass membrane protein</topology>
    </subcellularLocation>
</comment>
<comment type="function">
    <text evidence="7">Na(+)/H(+) antiporter that extrudes sodium in exchange for external protons.</text>
</comment>
<evidence type="ECO:0000256" key="2">
    <source>
        <dbReference type="ARBA" id="ARBA00022475"/>
    </source>
</evidence>
<dbReference type="Gene3D" id="1.20.1530.10">
    <property type="entry name" value="Na+/H+ antiporter like domain"/>
    <property type="match status" value="1"/>
</dbReference>
<evidence type="ECO:0000256" key="6">
    <source>
        <dbReference type="ARBA" id="ARBA00023201"/>
    </source>
</evidence>
<dbReference type="InterPro" id="IPR004670">
    <property type="entry name" value="NhaA"/>
</dbReference>
<proteinExistence type="inferred from homology"/>
<evidence type="ECO:0000313" key="9">
    <source>
        <dbReference type="Proteomes" id="UP001299876"/>
    </source>
</evidence>
<dbReference type="PANTHER" id="PTHR30341:SF0">
    <property type="entry name" value="NA(+)_H(+) ANTIPORTER NHAA"/>
    <property type="match status" value="1"/>
</dbReference>
<feature type="transmembrane region" description="Helical" evidence="7">
    <location>
        <begin position="32"/>
        <end position="49"/>
    </location>
</feature>
<evidence type="ECO:0000256" key="3">
    <source>
        <dbReference type="ARBA" id="ARBA00022692"/>
    </source>
</evidence>
<feature type="transmembrane region" description="Helical" evidence="7">
    <location>
        <begin position="387"/>
        <end position="412"/>
    </location>
</feature>
<keyword evidence="7" id="KW-0050">Antiport</keyword>
<dbReference type="Proteomes" id="UP001299876">
    <property type="component" value="Unassembled WGS sequence"/>
</dbReference>
<feature type="transmembrane region" description="Helical" evidence="7">
    <location>
        <begin position="424"/>
        <end position="443"/>
    </location>
</feature>
<feature type="transmembrane region" description="Helical" evidence="7">
    <location>
        <begin position="172"/>
        <end position="193"/>
    </location>
</feature>
<evidence type="ECO:0000256" key="4">
    <source>
        <dbReference type="ARBA" id="ARBA00022989"/>
    </source>
</evidence>
<evidence type="ECO:0000256" key="5">
    <source>
        <dbReference type="ARBA" id="ARBA00023136"/>
    </source>
</evidence>
<organism evidence="8 9">
    <name type="scientific">Pseudomonas violetae</name>
    <dbReference type="NCBI Taxonomy" id="2915813"/>
    <lineage>
        <taxon>Bacteria</taxon>
        <taxon>Pseudomonadati</taxon>
        <taxon>Pseudomonadota</taxon>
        <taxon>Gammaproteobacteria</taxon>
        <taxon>Pseudomonadales</taxon>
        <taxon>Pseudomonadaceae</taxon>
        <taxon>Pseudomonas</taxon>
    </lineage>
</organism>
<feature type="transmembrane region" description="Helical" evidence="7">
    <location>
        <begin position="144"/>
        <end position="163"/>
    </location>
</feature>
<feature type="transmembrane region" description="Helical" evidence="7">
    <location>
        <begin position="199"/>
        <end position="215"/>
    </location>
</feature>
<feature type="transmembrane region" description="Helical" evidence="7">
    <location>
        <begin position="113"/>
        <end position="132"/>
    </location>
</feature>
<dbReference type="PANTHER" id="PTHR30341">
    <property type="entry name" value="SODIUM ION/PROTON ANTIPORTER NHAA-RELATED"/>
    <property type="match status" value="1"/>
</dbReference>
<protein>
    <recommendedName>
        <fullName evidence="7">Na(+)/H(+) antiporter NhaA</fullName>
    </recommendedName>
    <alternativeName>
        <fullName evidence="7">Sodium/proton antiporter NhaA</fullName>
    </alternativeName>
</protein>
<feature type="transmembrane region" description="Helical" evidence="7">
    <location>
        <begin position="351"/>
        <end position="375"/>
    </location>
</feature>
<keyword evidence="7" id="KW-0406">Ion transport</keyword>
<evidence type="ECO:0000313" key="8">
    <source>
        <dbReference type="EMBL" id="MCK1791986.1"/>
    </source>
</evidence>
<keyword evidence="4 7" id="KW-1133">Transmembrane helix</keyword>
<keyword evidence="6 7" id="KW-0739">Sodium transport</keyword>
<dbReference type="EMBL" id="JAKNRW010000015">
    <property type="protein sequence ID" value="MCK1791986.1"/>
    <property type="molecule type" value="Genomic_DNA"/>
</dbReference>
<evidence type="ECO:0000256" key="7">
    <source>
        <dbReference type="HAMAP-Rule" id="MF_01844"/>
    </source>
</evidence>
<dbReference type="InterPro" id="IPR023171">
    <property type="entry name" value="Na/H_antiporter_dom_sf"/>
</dbReference>
<name>A0ABT0F1U7_9PSED</name>
<keyword evidence="5 7" id="KW-0472">Membrane</keyword>
<keyword evidence="7" id="KW-0813">Transport</keyword>
<feature type="transmembrane region" description="Helical" evidence="7">
    <location>
        <begin position="227"/>
        <end position="255"/>
    </location>
</feature>
<sequence>MVRDEELRERTSAERAGDLVVRPFQLFAQRQASGGLVLLGCAILALAWANSPWASTYEQLLHVPLSIALGNQVLRLDLQHWVNDGLMAIFFFSVGLEIKRELLVGELAERRKAMLPIVAAVGGMILPALIYAGFNFEGAGAKGWGIPMATDIAFALGALAVLGSRIPEPLKVFLVALAIVDDLGALLVIAIFYTASIDWRGIIVIVAVLLALWVANRFGARRGSIYLLLGLGLWAGFFMSGLHATLAGVLTALFVPARVKILPSALPKVIHRGADNIEAQALDKDSDELHPDRVAIIGALDSSLNAATAPLQRFEHVVQPWVTYGILPIFGLFNAGVAIDATVLRTLPTAVPLGIMVGLVLGKSVGISLASWLAVKTGLAELPEGSTWRQLIGTAFLAGIGFTMALFISSLAFHDSHFEREAQLAILIGSLLAAAIGISILLTTKAAKKPAAQ</sequence>
<gene>
    <name evidence="7 8" type="primary">nhaA</name>
    <name evidence="8" type="ORF">L9059_17685</name>
</gene>
<comment type="caution">
    <text evidence="8">The sequence shown here is derived from an EMBL/GenBank/DDBJ whole genome shotgun (WGS) entry which is preliminary data.</text>
</comment>
<keyword evidence="3 7" id="KW-0812">Transmembrane</keyword>
<comment type="similarity">
    <text evidence="7">Belongs to the NhaA Na(+)/H(+) (TC 2.A.33) antiporter family.</text>
</comment>
<evidence type="ECO:0000256" key="1">
    <source>
        <dbReference type="ARBA" id="ARBA00004429"/>
    </source>
</evidence>
<keyword evidence="2 7" id="KW-1003">Cell membrane</keyword>
<reference evidence="8 9" key="1">
    <citation type="submission" date="2022-02" db="EMBL/GenBank/DDBJ databases">
        <title>Comparative genomics of the first Antarctic Pseudomonas spp. capable of biotransforming 2,4,6-Trinitrotoluene.</title>
        <authorList>
            <person name="Cabrera M.A."/>
            <person name="Marquez S.L."/>
            <person name="Perez-Donoso J.M."/>
        </authorList>
    </citation>
    <scope>NUCLEOTIDE SEQUENCE [LARGE SCALE GENOMIC DNA]</scope>
    <source>
        <strain evidence="8 9">TNT19</strain>
    </source>
</reference>